<evidence type="ECO:0000313" key="9">
    <source>
        <dbReference type="EMBL" id="CAH3046139.1"/>
    </source>
</evidence>
<comment type="similarity">
    <text evidence="3">Belongs to the HARBI1 family.</text>
</comment>
<evidence type="ECO:0000256" key="7">
    <source>
        <dbReference type="ARBA" id="ARBA00023242"/>
    </source>
</evidence>
<evidence type="ECO:0000313" key="10">
    <source>
        <dbReference type="Proteomes" id="UP001159405"/>
    </source>
</evidence>
<evidence type="ECO:0000256" key="3">
    <source>
        <dbReference type="ARBA" id="ARBA00006958"/>
    </source>
</evidence>
<evidence type="ECO:0000256" key="6">
    <source>
        <dbReference type="ARBA" id="ARBA00022801"/>
    </source>
</evidence>
<evidence type="ECO:0000256" key="4">
    <source>
        <dbReference type="ARBA" id="ARBA00022722"/>
    </source>
</evidence>
<gene>
    <name evidence="9" type="ORF">PLOB_00008394</name>
</gene>
<dbReference type="PANTHER" id="PTHR22930:SF85">
    <property type="entry name" value="GH03217P-RELATED"/>
    <property type="match status" value="1"/>
</dbReference>
<evidence type="ECO:0000256" key="5">
    <source>
        <dbReference type="ARBA" id="ARBA00022723"/>
    </source>
</evidence>
<dbReference type="Pfam" id="PF13359">
    <property type="entry name" value="DDE_Tnp_4"/>
    <property type="match status" value="1"/>
</dbReference>
<organism evidence="9 10">
    <name type="scientific">Porites lobata</name>
    <dbReference type="NCBI Taxonomy" id="104759"/>
    <lineage>
        <taxon>Eukaryota</taxon>
        <taxon>Metazoa</taxon>
        <taxon>Cnidaria</taxon>
        <taxon>Anthozoa</taxon>
        <taxon>Hexacorallia</taxon>
        <taxon>Scleractinia</taxon>
        <taxon>Fungiina</taxon>
        <taxon>Poritidae</taxon>
        <taxon>Porites</taxon>
    </lineage>
</organism>
<evidence type="ECO:0000256" key="1">
    <source>
        <dbReference type="ARBA" id="ARBA00001968"/>
    </source>
</evidence>
<sequence length="430" mass="49262">MPKYSAREALLWQLIGKNRKRRLALHTALRTVYQRRQLLLQVACLTVLLLANNNGAAVLSWSCRRFQRSVARNGLKRLSGYLDLHLCHTFMFLLGRIRNLIEKDTITEEPISPKGRLAMCLYRLERGDYYFTIAEMAGIGERTVGYIVNEVTTAIVECLWEDTVKKHMLKSEDEFRSRILDMEEAWQLPCCWSAVDGCHIPIKCPPGGLESCKEYHNFKNFFSVVLMGMVDSKYRFVWATCGYPGNSHDSVVFQSTDLWNQIKNQEYLPKIGKKVGSLLVPPLILGDAAFPLQPWLMKPCTNANPTLQQRYYNYRLSQARMVTEGAFGQLKGRWLVLLRRCECSQENTKKAALACVVLNNICLEKGDTITREMDLAIDPKTGNRRDRATIRELLQMRACDKIPDMDTKARLIREGLIEKLWLEKQGGGVS</sequence>
<dbReference type="InterPro" id="IPR045249">
    <property type="entry name" value="HARBI1-like"/>
</dbReference>
<proteinExistence type="inferred from homology"/>
<keyword evidence="7" id="KW-0539">Nucleus</keyword>
<dbReference type="EMBL" id="CALNXK010000014">
    <property type="protein sequence ID" value="CAH3046139.1"/>
    <property type="molecule type" value="Genomic_DNA"/>
</dbReference>
<keyword evidence="6" id="KW-0378">Hydrolase</keyword>
<feature type="domain" description="DDE Tnp4" evidence="8">
    <location>
        <begin position="195"/>
        <end position="360"/>
    </location>
</feature>
<comment type="cofactor">
    <cofactor evidence="1">
        <name>a divalent metal cation</name>
        <dbReference type="ChEBI" id="CHEBI:60240"/>
    </cofactor>
</comment>
<comment type="caution">
    <text evidence="9">The sequence shown here is derived from an EMBL/GenBank/DDBJ whole genome shotgun (WGS) entry which is preliminary data.</text>
</comment>
<dbReference type="PANTHER" id="PTHR22930">
    <property type="match status" value="1"/>
</dbReference>
<name>A0ABN8NBU2_9CNID</name>
<protein>
    <recommendedName>
        <fullName evidence="8">DDE Tnp4 domain-containing protein</fullName>
    </recommendedName>
</protein>
<dbReference type="Proteomes" id="UP001159405">
    <property type="component" value="Unassembled WGS sequence"/>
</dbReference>
<comment type="subcellular location">
    <subcellularLocation>
        <location evidence="2">Nucleus</location>
    </subcellularLocation>
</comment>
<reference evidence="9 10" key="1">
    <citation type="submission" date="2022-05" db="EMBL/GenBank/DDBJ databases">
        <authorList>
            <consortium name="Genoscope - CEA"/>
            <person name="William W."/>
        </authorList>
    </citation>
    <scope>NUCLEOTIDE SEQUENCE [LARGE SCALE GENOMIC DNA]</scope>
</reference>
<dbReference type="InterPro" id="IPR027806">
    <property type="entry name" value="HARBI1_dom"/>
</dbReference>
<keyword evidence="10" id="KW-1185">Reference proteome</keyword>
<evidence type="ECO:0000256" key="2">
    <source>
        <dbReference type="ARBA" id="ARBA00004123"/>
    </source>
</evidence>
<accession>A0ABN8NBU2</accession>
<keyword evidence="4" id="KW-0540">Nuclease</keyword>
<keyword evidence="5" id="KW-0479">Metal-binding</keyword>
<evidence type="ECO:0000259" key="8">
    <source>
        <dbReference type="Pfam" id="PF13359"/>
    </source>
</evidence>